<gene>
    <name evidence="1" type="ORF">O6H91_01G139800</name>
</gene>
<sequence length="914" mass="100451">MVMAGKPQILFLIEEQSKSQRRSSINCQHLRSSIGPSKANTWILFCSLKWGKFYELYELDAEIGHKELDWKITLSGVGKCRQVGVSESGIDEAVQKLVARGYKVGRMEQIETAAQAKALRGPKATIQRELMQVLTPSTLIDGNLRPEAIHLLALKEELSQGLDGKESCTYGFAFVDAAVGRFYVGSIRDTSSRSALGALLTQLAPQELLYELGGLSKETHRALQKYSPPAGLLPVMRTPLQPRSEFMDSDAAVKFMLSRGYFKHAFKATAECFEKSKESWPEALNVLPDKDLAASALGALSSHIQRLKSDGELLPNAELYPYEVYRGSLRLDGQTTTNLELLKNSANGSKSGSLLGYLDSCCTVFGKRLLHRWICHPLQNLEEINERLDAVDELILLPELTSTLRAGLRKLPDLERMIARIRGLAGSPNISFLPGTMVQRRLKLLCSATKGLQDACELLRCLKTCVDSEGHPKAHILREASAFLDGERVGPVFAEMMSIIDQNSSSTKETFQQKDDTEDGEHAGLLFHLLSMFIEHQMYWSSVVEIIARLDVLSSFVVTIHNSNGPTCRPKFVPDNPHPNQTSCINGGSLLNIKGLWHPFATGGMGGVIVPNDVQLGMADGSCKPRAMLVTGPNMGGKSTLLRATCLAIIMAQLGCYVPGESCIMSIVDIIFTRIGASDRIMSGESTFLVECTEAASILQHATSKSLVVLDELGRGTSTFDGYAIAYAVFRHLIETLDCRLLFATHYHPLTEEFSGSSFVSLQHMACSFEPPHTLMNAGRPNQPADTNDEWNKASDVGQSSCLFDKQLVFLYKLKAGACPRSYGLQVASLAGIPESIVVVAAKASEMIHSCLNKAFQAATDVNTELSHIQKQWLKSLITAGKLITFGRSSNRPLDCAEDAYDTFLCLWHEMRKL</sequence>
<accession>A0ACC2EX66</accession>
<reference evidence="2" key="1">
    <citation type="journal article" date="2024" name="Proc. Natl. Acad. Sci. U.S.A.">
        <title>Extraordinary preservation of gene collinearity over three hundred million years revealed in homosporous lycophytes.</title>
        <authorList>
            <person name="Li C."/>
            <person name="Wickell D."/>
            <person name="Kuo L.Y."/>
            <person name="Chen X."/>
            <person name="Nie B."/>
            <person name="Liao X."/>
            <person name="Peng D."/>
            <person name="Ji J."/>
            <person name="Jenkins J."/>
            <person name="Williams M."/>
            <person name="Shu S."/>
            <person name="Plott C."/>
            <person name="Barry K."/>
            <person name="Rajasekar S."/>
            <person name="Grimwood J."/>
            <person name="Han X."/>
            <person name="Sun S."/>
            <person name="Hou Z."/>
            <person name="He W."/>
            <person name="Dai G."/>
            <person name="Sun C."/>
            <person name="Schmutz J."/>
            <person name="Leebens-Mack J.H."/>
            <person name="Li F.W."/>
            <person name="Wang L."/>
        </authorList>
    </citation>
    <scope>NUCLEOTIDE SEQUENCE [LARGE SCALE GENOMIC DNA]</scope>
    <source>
        <strain evidence="2">cv. PW_Plant_1</strain>
    </source>
</reference>
<comment type="caution">
    <text evidence="1">The sequence shown here is derived from an EMBL/GenBank/DDBJ whole genome shotgun (WGS) entry which is preliminary data.</text>
</comment>
<keyword evidence="2" id="KW-1185">Reference proteome</keyword>
<name>A0ACC2EX66_DIPCM</name>
<organism evidence="1 2">
    <name type="scientific">Diphasiastrum complanatum</name>
    <name type="common">Issler's clubmoss</name>
    <name type="synonym">Lycopodium complanatum</name>
    <dbReference type="NCBI Taxonomy" id="34168"/>
    <lineage>
        <taxon>Eukaryota</taxon>
        <taxon>Viridiplantae</taxon>
        <taxon>Streptophyta</taxon>
        <taxon>Embryophyta</taxon>
        <taxon>Tracheophyta</taxon>
        <taxon>Lycopodiopsida</taxon>
        <taxon>Lycopodiales</taxon>
        <taxon>Lycopodiaceae</taxon>
        <taxon>Lycopodioideae</taxon>
        <taxon>Diphasiastrum</taxon>
    </lineage>
</organism>
<protein>
    <submittedName>
        <fullName evidence="1">Uncharacterized protein</fullName>
    </submittedName>
</protein>
<dbReference type="EMBL" id="CM055092">
    <property type="protein sequence ID" value="KAJ7570920.1"/>
    <property type="molecule type" value="Genomic_DNA"/>
</dbReference>
<dbReference type="Proteomes" id="UP001162992">
    <property type="component" value="Chromosome 1"/>
</dbReference>
<evidence type="ECO:0000313" key="2">
    <source>
        <dbReference type="Proteomes" id="UP001162992"/>
    </source>
</evidence>
<evidence type="ECO:0000313" key="1">
    <source>
        <dbReference type="EMBL" id="KAJ7570920.1"/>
    </source>
</evidence>
<proteinExistence type="predicted"/>